<keyword evidence="4 9" id="KW-0863">Zinc-finger</keyword>
<evidence type="ECO:0000313" key="12">
    <source>
        <dbReference type="EMBL" id="VFQ83722.1"/>
    </source>
</evidence>
<reference evidence="12 13" key="1">
    <citation type="submission" date="2018-04" db="EMBL/GenBank/DDBJ databases">
        <authorList>
            <person name="Vogel A."/>
        </authorList>
    </citation>
    <scope>NUCLEOTIDE SEQUENCE [LARGE SCALE GENOMIC DNA]</scope>
</reference>
<dbReference type="InterPro" id="IPR013083">
    <property type="entry name" value="Znf_RING/FYVE/PHD"/>
</dbReference>
<name>A0A484M4F9_9ASTE</name>
<evidence type="ECO:0000256" key="10">
    <source>
        <dbReference type="SAM" id="Phobius"/>
    </source>
</evidence>
<dbReference type="EMBL" id="OOIL02002583">
    <property type="protein sequence ID" value="VFQ83722.1"/>
    <property type="molecule type" value="Genomic_DNA"/>
</dbReference>
<evidence type="ECO:0000256" key="1">
    <source>
        <dbReference type="ARBA" id="ARBA00004370"/>
    </source>
</evidence>
<dbReference type="CDD" id="cd16461">
    <property type="entry name" value="RING-H2_EL5-like"/>
    <property type="match status" value="1"/>
</dbReference>
<keyword evidence="5" id="KW-0862">Zinc</keyword>
<dbReference type="Pfam" id="PF13639">
    <property type="entry name" value="zf-RING_2"/>
    <property type="match status" value="1"/>
</dbReference>
<dbReference type="GO" id="GO:0008270">
    <property type="term" value="F:zinc ion binding"/>
    <property type="evidence" value="ECO:0007669"/>
    <property type="project" value="UniProtKB-KW"/>
</dbReference>
<dbReference type="SUPFAM" id="SSF57850">
    <property type="entry name" value="RING/U-box"/>
    <property type="match status" value="1"/>
</dbReference>
<gene>
    <name evidence="12" type="ORF">CCAM_LOCUS25498</name>
</gene>
<dbReference type="InterPro" id="IPR001841">
    <property type="entry name" value="Znf_RING"/>
</dbReference>
<keyword evidence="13" id="KW-1185">Reference proteome</keyword>
<dbReference type="Proteomes" id="UP000595140">
    <property type="component" value="Unassembled WGS sequence"/>
</dbReference>
<keyword evidence="3" id="KW-0479">Metal-binding</keyword>
<dbReference type="PROSITE" id="PS50089">
    <property type="entry name" value="ZF_RING_2"/>
    <property type="match status" value="1"/>
</dbReference>
<evidence type="ECO:0000256" key="6">
    <source>
        <dbReference type="ARBA" id="ARBA00022989"/>
    </source>
</evidence>
<protein>
    <recommendedName>
        <fullName evidence="11">RING-type domain-containing protein</fullName>
    </recommendedName>
</protein>
<feature type="domain" description="RING-type" evidence="11">
    <location>
        <begin position="95"/>
        <end position="137"/>
    </location>
</feature>
<dbReference type="SMART" id="SM00184">
    <property type="entry name" value="RING"/>
    <property type="match status" value="1"/>
</dbReference>
<organism evidence="12 13">
    <name type="scientific">Cuscuta campestris</name>
    <dbReference type="NCBI Taxonomy" id="132261"/>
    <lineage>
        <taxon>Eukaryota</taxon>
        <taxon>Viridiplantae</taxon>
        <taxon>Streptophyta</taxon>
        <taxon>Embryophyta</taxon>
        <taxon>Tracheophyta</taxon>
        <taxon>Spermatophyta</taxon>
        <taxon>Magnoliopsida</taxon>
        <taxon>eudicotyledons</taxon>
        <taxon>Gunneridae</taxon>
        <taxon>Pentapetalae</taxon>
        <taxon>asterids</taxon>
        <taxon>lamiids</taxon>
        <taxon>Solanales</taxon>
        <taxon>Convolvulaceae</taxon>
        <taxon>Cuscuteae</taxon>
        <taxon>Cuscuta</taxon>
        <taxon>Cuscuta subgen. Grammica</taxon>
        <taxon>Cuscuta sect. Cleistogrammica</taxon>
    </lineage>
</organism>
<evidence type="ECO:0000256" key="3">
    <source>
        <dbReference type="ARBA" id="ARBA00022723"/>
    </source>
</evidence>
<evidence type="ECO:0000256" key="4">
    <source>
        <dbReference type="ARBA" id="ARBA00022771"/>
    </source>
</evidence>
<evidence type="ECO:0000256" key="2">
    <source>
        <dbReference type="ARBA" id="ARBA00022692"/>
    </source>
</evidence>
<keyword evidence="7 10" id="KW-0472">Membrane</keyword>
<evidence type="ECO:0000256" key="7">
    <source>
        <dbReference type="ARBA" id="ARBA00023136"/>
    </source>
</evidence>
<accession>A0A484M4F9</accession>
<keyword evidence="2 10" id="KW-0812">Transmembrane</keyword>
<dbReference type="GO" id="GO:0016020">
    <property type="term" value="C:membrane"/>
    <property type="evidence" value="ECO:0007669"/>
    <property type="project" value="UniProtKB-SubCell"/>
</dbReference>
<comment type="subcellular location">
    <subcellularLocation>
        <location evidence="1">Membrane</location>
    </subcellularLocation>
</comment>
<dbReference type="UniPathway" id="UPA00143"/>
<dbReference type="GO" id="GO:0016567">
    <property type="term" value="P:protein ubiquitination"/>
    <property type="evidence" value="ECO:0007669"/>
    <property type="project" value="UniProtKB-UniPathway"/>
</dbReference>
<dbReference type="Gene3D" id="3.30.40.10">
    <property type="entry name" value="Zinc/RING finger domain, C3HC4 (zinc finger)"/>
    <property type="match status" value="1"/>
</dbReference>
<evidence type="ECO:0000256" key="9">
    <source>
        <dbReference type="PROSITE-ProRule" id="PRU00175"/>
    </source>
</evidence>
<dbReference type="PANTHER" id="PTHR46539:SF21">
    <property type="entry name" value="LOW QUALITY PROTEIN: RING-H2 FINGER PROTEIN ATL3-LIKE"/>
    <property type="match status" value="1"/>
</dbReference>
<feature type="transmembrane region" description="Helical" evidence="10">
    <location>
        <begin position="25"/>
        <end position="44"/>
    </location>
</feature>
<dbReference type="AlphaFoldDB" id="A0A484M4F9"/>
<evidence type="ECO:0000256" key="8">
    <source>
        <dbReference type="ARBA" id="ARBA00024209"/>
    </source>
</evidence>
<sequence>MVVAAATTAGMVAAAGMVVAAAADAGGAICLFSVVACIFLLHLYTAEGFRLRRRPDILSAADQEVGIRGLDPSVLKTIPEVDFSSKDFKEEGLECAVCLCEVCEGEKARFLPKCDHGYHVGCIDQWFQSHSTCPLCRNPIPNPNPPSGPVPGGEVGGSPNFPTNVLFWGDETQVSTFSCPTLEERVPSPVPCSSSAAIDIPRQSLEEFGQKPTVITRLRSFKRLLMMKRREMGLIVDVEQGGLSQ</sequence>
<evidence type="ECO:0000259" key="11">
    <source>
        <dbReference type="PROSITE" id="PS50089"/>
    </source>
</evidence>
<comment type="similarity">
    <text evidence="8">Belongs to the RING-type zinc finger family. ATL subfamily.</text>
</comment>
<dbReference type="PANTHER" id="PTHR46539">
    <property type="entry name" value="E3 UBIQUITIN-PROTEIN LIGASE ATL42"/>
    <property type="match status" value="1"/>
</dbReference>
<evidence type="ECO:0000256" key="5">
    <source>
        <dbReference type="ARBA" id="ARBA00022833"/>
    </source>
</evidence>
<evidence type="ECO:0000313" key="13">
    <source>
        <dbReference type="Proteomes" id="UP000595140"/>
    </source>
</evidence>
<keyword evidence="6 10" id="KW-1133">Transmembrane helix</keyword>
<proteinExistence type="inferred from homology"/>